<evidence type="ECO:0000313" key="7">
    <source>
        <dbReference type="Proteomes" id="UP000017148"/>
    </source>
</evidence>
<keyword evidence="3" id="KW-0963">Cytoplasm</keyword>
<evidence type="ECO:0000256" key="5">
    <source>
        <dbReference type="ARBA" id="ARBA00030001"/>
    </source>
</evidence>
<comment type="subcellular location">
    <subcellularLocation>
        <location evidence="1">Cytoplasm</location>
    </subcellularLocation>
</comment>
<evidence type="ECO:0000313" key="6">
    <source>
        <dbReference type="EMBL" id="ERP30773.1"/>
    </source>
</evidence>
<dbReference type="NCBIfam" id="TIGR01881">
    <property type="entry name" value="cas_Cmr5"/>
    <property type="match status" value="1"/>
</dbReference>
<dbReference type="InterPro" id="IPR023101">
    <property type="entry name" value="AF1862-like_dom_sf"/>
</dbReference>
<keyword evidence="7" id="KW-1185">Reference proteome</keyword>
<dbReference type="GO" id="GO:0051607">
    <property type="term" value="P:defense response to virus"/>
    <property type="evidence" value="ECO:0007669"/>
    <property type="project" value="UniProtKB-KW"/>
</dbReference>
<dbReference type="OrthoDB" id="9795385at2"/>
<accession>U7D481</accession>
<protein>
    <recommendedName>
        <fullName evidence="5">CRISPR type III-B/RAMP module-associated protein Cmr5</fullName>
    </recommendedName>
</protein>
<keyword evidence="4" id="KW-0051">Antiviral defense</keyword>
<dbReference type="Pfam" id="PF09701">
    <property type="entry name" value="Cas_Cmr5"/>
    <property type="match status" value="1"/>
</dbReference>
<dbReference type="Proteomes" id="UP000017148">
    <property type="component" value="Unassembled WGS sequence"/>
</dbReference>
<sequence length="125" mass="14130">MIQTKEQQRSAFALQKIDTVFDGRTDKETANFIVGLPTMILQNGFGQTLAFLFSKAKGAKEGKYYDSAKVMLEWANENGATLGDDLMKALSEISEMDARKYISIQQETLAMLCWLKRYARAFQEA</sequence>
<gene>
    <name evidence="6" type="ORF">CALK_2380</name>
</gene>
<comment type="caution">
    <text evidence="6">The sequence shown here is derived from an EMBL/GenBank/DDBJ whole genome shotgun (WGS) entry which is preliminary data.</text>
</comment>
<evidence type="ECO:0000256" key="3">
    <source>
        <dbReference type="ARBA" id="ARBA00022490"/>
    </source>
</evidence>
<comment type="similarity">
    <text evidence="2">Belongs to the CRISPR system Cmr5 family.</text>
</comment>
<organism evidence="6 7">
    <name type="scientific">Chitinivibrio alkaliphilus ACht1</name>
    <dbReference type="NCBI Taxonomy" id="1313304"/>
    <lineage>
        <taxon>Bacteria</taxon>
        <taxon>Pseudomonadati</taxon>
        <taxon>Fibrobacterota</taxon>
        <taxon>Chitinivibrionia</taxon>
        <taxon>Chitinivibrionales</taxon>
        <taxon>Chitinivibrionaceae</taxon>
        <taxon>Chitinivibrio</taxon>
    </lineage>
</organism>
<evidence type="ECO:0000256" key="1">
    <source>
        <dbReference type="ARBA" id="ARBA00004496"/>
    </source>
</evidence>
<dbReference type="InterPro" id="IPR010160">
    <property type="entry name" value="CRISPR-assoc_prot_Cmr5"/>
</dbReference>
<evidence type="ECO:0000256" key="4">
    <source>
        <dbReference type="ARBA" id="ARBA00023118"/>
    </source>
</evidence>
<dbReference type="SUPFAM" id="SSF158568">
    <property type="entry name" value="AF1862-like"/>
    <property type="match status" value="1"/>
</dbReference>
<reference evidence="6 7" key="1">
    <citation type="journal article" date="2013" name="Environ. Microbiol.">
        <title>Genome analysis of Chitinivibrio alkaliphilus gen. nov., sp. nov., a novel extremely haloalkaliphilic anaerobic chitinolytic bacterium from the candidate phylum Termite Group 3.</title>
        <authorList>
            <person name="Sorokin D.Y."/>
            <person name="Gumerov V.M."/>
            <person name="Rakitin A.L."/>
            <person name="Beletsky A.V."/>
            <person name="Damste J.S."/>
            <person name="Muyzer G."/>
            <person name="Mardanov A.V."/>
            <person name="Ravin N.V."/>
        </authorList>
    </citation>
    <scope>NUCLEOTIDE SEQUENCE [LARGE SCALE GENOMIC DNA]</scope>
    <source>
        <strain evidence="6 7">ACht1</strain>
    </source>
</reference>
<evidence type="ECO:0000256" key="2">
    <source>
        <dbReference type="ARBA" id="ARBA00006161"/>
    </source>
</evidence>
<dbReference type="eggNOG" id="COG3337">
    <property type="taxonomic scope" value="Bacteria"/>
</dbReference>
<dbReference type="AlphaFoldDB" id="U7D481"/>
<name>U7D481_9BACT</name>
<dbReference type="EMBL" id="ASJR01000033">
    <property type="protein sequence ID" value="ERP30773.1"/>
    <property type="molecule type" value="Genomic_DNA"/>
</dbReference>
<dbReference type="Gene3D" id="1.10.520.30">
    <property type="entry name" value="AF1862-like domain"/>
    <property type="match status" value="1"/>
</dbReference>
<dbReference type="GO" id="GO:0005737">
    <property type="term" value="C:cytoplasm"/>
    <property type="evidence" value="ECO:0007669"/>
    <property type="project" value="UniProtKB-SubCell"/>
</dbReference>
<proteinExistence type="inferred from homology"/>
<dbReference type="RefSeq" id="WP_022637735.1">
    <property type="nucleotide sequence ID" value="NZ_ASJR01000033.1"/>
</dbReference>
<dbReference type="STRING" id="1313304.CALK_2380"/>